<evidence type="ECO:0000313" key="1">
    <source>
        <dbReference type="EMBL" id="KAH7838930.1"/>
    </source>
</evidence>
<gene>
    <name evidence="1" type="ORF">Vadar_032867</name>
</gene>
<comment type="caution">
    <text evidence="1">The sequence shown here is derived from an EMBL/GenBank/DDBJ whole genome shotgun (WGS) entry which is preliminary data.</text>
</comment>
<name>A0ACB7XE26_9ERIC</name>
<dbReference type="EMBL" id="CM037156">
    <property type="protein sequence ID" value="KAH7838930.1"/>
    <property type="molecule type" value="Genomic_DNA"/>
</dbReference>
<reference evidence="1 2" key="1">
    <citation type="journal article" date="2021" name="Hortic Res">
        <title>High-quality reference genome and annotation aids understanding of berry development for evergreen blueberry (Vaccinium darrowii).</title>
        <authorList>
            <person name="Yu J."/>
            <person name="Hulse-Kemp A.M."/>
            <person name="Babiker E."/>
            <person name="Staton M."/>
        </authorList>
    </citation>
    <scope>NUCLEOTIDE SEQUENCE [LARGE SCALE GENOMIC DNA]</scope>
    <source>
        <strain evidence="2">cv. NJ 8807/NJ 8810</strain>
        <tissue evidence="1">Young leaf</tissue>
    </source>
</reference>
<protein>
    <submittedName>
        <fullName evidence="1">Uncharacterized protein</fullName>
    </submittedName>
</protein>
<sequence length="577" mass="64525">MGSLRSVGSPRSIGSPRLTAQVGEIDTNAPFQSVKAAVSLFGEGSSSPTAKPVVKRPKTAEERDLEKETQLQLVLRELEKFKDHLKTAETTKAQAQGELEKANITLQELTRKLEIAGDSKQAAIAATEAAKSQAKLLEESTKSRKQHADAEREEYKASAAELVLVKQELTDIRRDFDEALGIKLSASQEEANAQNATKINIERLDELSKEITTTREALSQVMLSTLQARQEKAKTTEEKEVYLDSRRLSKEEVEKKILLLKEQGSDSKLSGNLEEKLEETTKAIAVLQDLQSLRKVDLELQCSKNALKEVLQNESLLRGLVNSLNLEMNEVKRELSQTKEKETQFEYAAKNLQAEVNRSKMELEELLAEESKRENALNNESLTVQLLSETENARLDVEETRKRIEELKQEAETARNEANEMEEKLQVALKEAEAAKAAAKLASDQIHTTASCTHDAVDVTGSDSRDKIKLSAEDFESWSRRVKEYEKLAQMKVKDAMAEVERSKESDRGAVKRLATNLKEIKDTEAATEDALHKAEMAEAAKRAVEGELQKWHQQEQKKEIGEASYGQQGSEMPSHL</sequence>
<proteinExistence type="predicted"/>
<dbReference type="Proteomes" id="UP000828048">
    <property type="component" value="Chromosome 6"/>
</dbReference>
<organism evidence="1 2">
    <name type="scientific">Vaccinium darrowii</name>
    <dbReference type="NCBI Taxonomy" id="229202"/>
    <lineage>
        <taxon>Eukaryota</taxon>
        <taxon>Viridiplantae</taxon>
        <taxon>Streptophyta</taxon>
        <taxon>Embryophyta</taxon>
        <taxon>Tracheophyta</taxon>
        <taxon>Spermatophyta</taxon>
        <taxon>Magnoliopsida</taxon>
        <taxon>eudicotyledons</taxon>
        <taxon>Gunneridae</taxon>
        <taxon>Pentapetalae</taxon>
        <taxon>asterids</taxon>
        <taxon>Ericales</taxon>
        <taxon>Ericaceae</taxon>
        <taxon>Vaccinioideae</taxon>
        <taxon>Vaccinieae</taxon>
        <taxon>Vaccinium</taxon>
    </lineage>
</organism>
<accession>A0ACB7XE26</accession>
<keyword evidence="2" id="KW-1185">Reference proteome</keyword>
<evidence type="ECO:0000313" key="2">
    <source>
        <dbReference type="Proteomes" id="UP000828048"/>
    </source>
</evidence>